<keyword evidence="9" id="KW-1133">Transmembrane helix</keyword>
<feature type="domain" description="Protein kinase" evidence="10">
    <location>
        <begin position="270"/>
        <end position="531"/>
    </location>
</feature>
<dbReference type="InterPro" id="IPR036457">
    <property type="entry name" value="PPM-type-like_dom_sf"/>
</dbReference>
<comment type="catalytic activity">
    <reaction evidence="8">
        <text>L-seryl-[protein] + ATP = O-phospho-L-seryl-[protein] + ADP + H(+)</text>
        <dbReference type="Rhea" id="RHEA:17989"/>
        <dbReference type="Rhea" id="RHEA-COMP:9863"/>
        <dbReference type="Rhea" id="RHEA-COMP:11604"/>
        <dbReference type="ChEBI" id="CHEBI:15378"/>
        <dbReference type="ChEBI" id="CHEBI:29999"/>
        <dbReference type="ChEBI" id="CHEBI:30616"/>
        <dbReference type="ChEBI" id="CHEBI:83421"/>
        <dbReference type="ChEBI" id="CHEBI:456216"/>
        <dbReference type="EC" id="2.7.11.1"/>
    </reaction>
</comment>
<evidence type="ECO:0000313" key="13">
    <source>
        <dbReference type="Proteomes" id="UP000281112"/>
    </source>
</evidence>
<dbReference type="OrthoDB" id="9801841at2"/>
<accession>A0A3N9TY42</accession>
<dbReference type="SUPFAM" id="SSF81606">
    <property type="entry name" value="PP2C-like"/>
    <property type="match status" value="1"/>
</dbReference>
<dbReference type="GO" id="GO:0035556">
    <property type="term" value="P:intracellular signal transduction"/>
    <property type="evidence" value="ECO:0007669"/>
    <property type="project" value="TreeGrafter"/>
</dbReference>
<keyword evidence="13" id="KW-1185">Reference proteome</keyword>
<keyword evidence="6" id="KW-0067">ATP-binding</keyword>
<evidence type="ECO:0000256" key="7">
    <source>
        <dbReference type="ARBA" id="ARBA00047899"/>
    </source>
</evidence>
<evidence type="ECO:0000256" key="4">
    <source>
        <dbReference type="ARBA" id="ARBA00022741"/>
    </source>
</evidence>
<evidence type="ECO:0000313" key="12">
    <source>
        <dbReference type="EMBL" id="RQW61852.1"/>
    </source>
</evidence>
<dbReference type="PROSITE" id="PS51746">
    <property type="entry name" value="PPM_2"/>
    <property type="match status" value="1"/>
</dbReference>
<dbReference type="InterPro" id="IPR001932">
    <property type="entry name" value="PPM-type_phosphatase-like_dom"/>
</dbReference>
<comment type="caution">
    <text evidence="12">The sequence shown here is derived from an EMBL/GenBank/DDBJ whole genome shotgun (WGS) entry which is preliminary data.</text>
</comment>
<dbReference type="InterPro" id="IPR050236">
    <property type="entry name" value="Ser_Thr_kinase_AGC"/>
</dbReference>
<evidence type="ECO:0000259" key="11">
    <source>
        <dbReference type="PROSITE" id="PS51746"/>
    </source>
</evidence>
<keyword evidence="2" id="KW-0723">Serine/threonine-protein kinase</keyword>
<evidence type="ECO:0000256" key="9">
    <source>
        <dbReference type="SAM" id="Phobius"/>
    </source>
</evidence>
<proteinExistence type="predicted"/>
<dbReference type="Pfam" id="PF00069">
    <property type="entry name" value="Pkinase"/>
    <property type="match status" value="1"/>
</dbReference>
<dbReference type="SUPFAM" id="SSF56112">
    <property type="entry name" value="Protein kinase-like (PK-like)"/>
    <property type="match status" value="1"/>
</dbReference>
<dbReference type="AlphaFoldDB" id="A0A3N9TY42"/>
<keyword evidence="9" id="KW-0472">Membrane</keyword>
<dbReference type="PROSITE" id="PS00108">
    <property type="entry name" value="PROTEIN_KINASE_ST"/>
    <property type="match status" value="1"/>
</dbReference>
<dbReference type="Gene3D" id="3.60.40.10">
    <property type="entry name" value="PPM-type phosphatase domain"/>
    <property type="match status" value="1"/>
</dbReference>
<keyword evidence="3" id="KW-0808">Transferase</keyword>
<evidence type="ECO:0000256" key="8">
    <source>
        <dbReference type="ARBA" id="ARBA00048679"/>
    </source>
</evidence>
<evidence type="ECO:0000256" key="6">
    <source>
        <dbReference type="ARBA" id="ARBA00022840"/>
    </source>
</evidence>
<feature type="domain" description="PPM-type phosphatase" evidence="11">
    <location>
        <begin position="10"/>
        <end position="237"/>
    </location>
</feature>
<keyword evidence="9" id="KW-0812">Transmembrane</keyword>
<evidence type="ECO:0000256" key="5">
    <source>
        <dbReference type="ARBA" id="ARBA00022777"/>
    </source>
</evidence>
<dbReference type="Proteomes" id="UP000281112">
    <property type="component" value="Unassembled WGS sequence"/>
</dbReference>
<sequence length="574" mass="65519">MSKDENRRVEFSGCSLTGSREENQDAFIVKYPTQNDELTHKGIVACIADGVSCSTQAQQASHTATTQFVTDYYSTPASWGIERSSSELLKSLNSWLYSQGKDHLYHNGMVTTFSALIIKSNTCNIFHVGDSRIYLFRDNLLTLLTRDHQRVNFGQQHYLTRALGMDEKIEIDYQTLQLQQDDLLLLTTDGVHETLTHDEIKQLVLKSDSVEKLSQSLCHSALRKGSNDNTSCVALKVNSLPEFNLTEHQTNLLTKAIPPALSQGQHLDHFEILKTLYDGSRSHVYLAFDTENKRNVVIKVPSQNYLDEPETLKLFANEYWIASQLESKRVLKMYPCKDDSRFLYQVCEYIEGITLRQWMHDNPRPSISDVREIMVEIVKAVRVFQRADMVHRDLKPENIMITRNNQVKIIDFGAVEVKGLSEMLSEQSDTFPLGSVNYTAPEYINTGKATTLSDLFSIGIITYEMLCGQLPYNEHSQQTLQQARHVKWQYHTIQEYRSDVPLWMDLAIKKATAESPNHRYQALGDFITDFFTPNATLLNGVDNKPLIRRNPVLFWKSIALIAIAVAIIEGFMLI</sequence>
<evidence type="ECO:0000256" key="3">
    <source>
        <dbReference type="ARBA" id="ARBA00022679"/>
    </source>
</evidence>
<organism evidence="12 13">
    <name type="scientific">Vibrio viridaestus</name>
    <dbReference type="NCBI Taxonomy" id="2487322"/>
    <lineage>
        <taxon>Bacteria</taxon>
        <taxon>Pseudomonadati</taxon>
        <taxon>Pseudomonadota</taxon>
        <taxon>Gammaproteobacteria</taxon>
        <taxon>Vibrionales</taxon>
        <taxon>Vibrionaceae</taxon>
        <taxon>Vibrio</taxon>
    </lineage>
</organism>
<reference evidence="12 13" key="1">
    <citation type="submission" date="2018-11" db="EMBL/GenBank/DDBJ databases">
        <title>Vibrio LJC006 sp. nov., isolated from seawater during the bloom of the enteromorpha.</title>
        <authorList>
            <person name="Liang J."/>
        </authorList>
    </citation>
    <scope>NUCLEOTIDE SEQUENCE [LARGE SCALE GENOMIC DNA]</scope>
    <source>
        <strain evidence="12 13">LJC006</strain>
    </source>
</reference>
<gene>
    <name evidence="12" type="ORF">EES38_17235</name>
</gene>
<dbReference type="Gene3D" id="1.10.510.10">
    <property type="entry name" value="Transferase(Phosphotransferase) domain 1"/>
    <property type="match status" value="1"/>
</dbReference>
<dbReference type="EC" id="2.7.11.1" evidence="1"/>
<keyword evidence="4" id="KW-0547">Nucleotide-binding</keyword>
<evidence type="ECO:0000256" key="1">
    <source>
        <dbReference type="ARBA" id="ARBA00012513"/>
    </source>
</evidence>
<dbReference type="CDD" id="cd14014">
    <property type="entry name" value="STKc_PknB_like"/>
    <property type="match status" value="1"/>
</dbReference>
<dbReference type="EMBL" id="RJVQ01000009">
    <property type="protein sequence ID" value="RQW61852.1"/>
    <property type="molecule type" value="Genomic_DNA"/>
</dbReference>
<dbReference type="PANTHER" id="PTHR24356">
    <property type="entry name" value="SERINE/THREONINE-PROTEIN KINASE"/>
    <property type="match status" value="1"/>
</dbReference>
<dbReference type="InterPro" id="IPR008271">
    <property type="entry name" value="Ser/Thr_kinase_AS"/>
</dbReference>
<evidence type="ECO:0000256" key="2">
    <source>
        <dbReference type="ARBA" id="ARBA00022527"/>
    </source>
</evidence>
<evidence type="ECO:0000259" key="10">
    <source>
        <dbReference type="PROSITE" id="PS50011"/>
    </source>
</evidence>
<protein>
    <recommendedName>
        <fullName evidence="1">non-specific serine/threonine protein kinase</fullName>
        <ecNumber evidence="1">2.7.11.1</ecNumber>
    </recommendedName>
</protein>
<dbReference type="Pfam" id="PF13672">
    <property type="entry name" value="PP2C_2"/>
    <property type="match status" value="1"/>
</dbReference>
<dbReference type="SMART" id="SM00331">
    <property type="entry name" value="PP2C_SIG"/>
    <property type="match status" value="1"/>
</dbReference>
<name>A0A3N9TY42_9VIBR</name>
<keyword evidence="5 12" id="KW-0418">Kinase</keyword>
<dbReference type="PANTHER" id="PTHR24356:SF163">
    <property type="entry name" value="3-PHOSPHOINOSITIDE-DEPENDENT PROTEIN KINASE 1-RELATED"/>
    <property type="match status" value="1"/>
</dbReference>
<dbReference type="SMART" id="SM00220">
    <property type="entry name" value="S_TKc"/>
    <property type="match status" value="1"/>
</dbReference>
<dbReference type="InterPro" id="IPR000719">
    <property type="entry name" value="Prot_kinase_dom"/>
</dbReference>
<feature type="transmembrane region" description="Helical" evidence="9">
    <location>
        <begin position="553"/>
        <end position="573"/>
    </location>
</feature>
<dbReference type="RefSeq" id="WP_124938450.1">
    <property type="nucleotide sequence ID" value="NZ_RJVQ01000009.1"/>
</dbReference>
<dbReference type="CDD" id="cd00143">
    <property type="entry name" value="PP2Cc"/>
    <property type="match status" value="1"/>
</dbReference>
<dbReference type="PROSITE" id="PS50011">
    <property type="entry name" value="PROTEIN_KINASE_DOM"/>
    <property type="match status" value="1"/>
</dbReference>
<comment type="catalytic activity">
    <reaction evidence="7">
        <text>L-threonyl-[protein] + ATP = O-phospho-L-threonyl-[protein] + ADP + H(+)</text>
        <dbReference type="Rhea" id="RHEA:46608"/>
        <dbReference type="Rhea" id="RHEA-COMP:11060"/>
        <dbReference type="Rhea" id="RHEA-COMP:11605"/>
        <dbReference type="ChEBI" id="CHEBI:15378"/>
        <dbReference type="ChEBI" id="CHEBI:30013"/>
        <dbReference type="ChEBI" id="CHEBI:30616"/>
        <dbReference type="ChEBI" id="CHEBI:61977"/>
        <dbReference type="ChEBI" id="CHEBI:456216"/>
        <dbReference type="EC" id="2.7.11.1"/>
    </reaction>
</comment>
<dbReference type="GO" id="GO:0005524">
    <property type="term" value="F:ATP binding"/>
    <property type="evidence" value="ECO:0007669"/>
    <property type="project" value="UniProtKB-KW"/>
</dbReference>
<dbReference type="GO" id="GO:0004674">
    <property type="term" value="F:protein serine/threonine kinase activity"/>
    <property type="evidence" value="ECO:0007669"/>
    <property type="project" value="UniProtKB-KW"/>
</dbReference>
<dbReference type="InterPro" id="IPR011009">
    <property type="entry name" value="Kinase-like_dom_sf"/>
</dbReference>
<dbReference type="SMART" id="SM00332">
    <property type="entry name" value="PP2Cc"/>
    <property type="match status" value="1"/>
</dbReference>